<feature type="compositionally biased region" description="Basic and acidic residues" evidence="2">
    <location>
        <begin position="151"/>
        <end position="171"/>
    </location>
</feature>
<dbReference type="InterPro" id="IPR002483">
    <property type="entry name" value="PWI_dom"/>
</dbReference>
<dbReference type="SMART" id="SM00311">
    <property type="entry name" value="PWI"/>
    <property type="match status" value="1"/>
</dbReference>
<dbReference type="GO" id="GO:0003723">
    <property type="term" value="F:RNA binding"/>
    <property type="evidence" value="ECO:0007669"/>
    <property type="project" value="TreeGrafter"/>
</dbReference>
<comment type="caution">
    <text evidence="4">The sequence shown here is derived from an EMBL/GenBank/DDBJ whole genome shotgun (WGS) entry which is preliminary data.</text>
</comment>
<dbReference type="InterPro" id="IPR052225">
    <property type="entry name" value="Ser/Arg_repetitive_matrix"/>
</dbReference>
<feature type="region of interest" description="Disordered" evidence="2">
    <location>
        <begin position="151"/>
        <end position="244"/>
    </location>
</feature>
<keyword evidence="1" id="KW-0507">mRNA processing</keyword>
<dbReference type="GO" id="GO:0006397">
    <property type="term" value="P:mRNA processing"/>
    <property type="evidence" value="ECO:0007669"/>
    <property type="project" value="UniProtKB-KW"/>
</dbReference>
<dbReference type="Gene3D" id="1.20.1390.10">
    <property type="entry name" value="PWI domain"/>
    <property type="match status" value="1"/>
</dbReference>
<dbReference type="PROSITE" id="PS51025">
    <property type="entry name" value="PWI"/>
    <property type="match status" value="1"/>
</dbReference>
<evidence type="ECO:0000313" key="4">
    <source>
        <dbReference type="EMBL" id="CAJ1395224.1"/>
    </source>
</evidence>
<keyword evidence="5" id="KW-1185">Reference proteome</keyword>
<dbReference type="AlphaFoldDB" id="A0AA36N7A4"/>
<feature type="compositionally biased region" description="Basic and acidic residues" evidence="2">
    <location>
        <begin position="185"/>
        <end position="227"/>
    </location>
</feature>
<dbReference type="GO" id="GO:0048024">
    <property type="term" value="P:regulation of mRNA splicing, via spliceosome"/>
    <property type="evidence" value="ECO:0007669"/>
    <property type="project" value="TreeGrafter"/>
</dbReference>
<dbReference type="GO" id="GO:0005681">
    <property type="term" value="C:spliceosomal complex"/>
    <property type="evidence" value="ECO:0007669"/>
    <property type="project" value="TreeGrafter"/>
</dbReference>
<dbReference type="InterPro" id="IPR036483">
    <property type="entry name" value="PWI_dom_sf"/>
</dbReference>
<dbReference type="EMBL" id="CAUJNA010003090">
    <property type="protein sequence ID" value="CAJ1395224.1"/>
    <property type="molecule type" value="Genomic_DNA"/>
</dbReference>
<proteinExistence type="predicted"/>
<evidence type="ECO:0000259" key="3">
    <source>
        <dbReference type="PROSITE" id="PS51025"/>
    </source>
</evidence>
<protein>
    <recommendedName>
        <fullName evidence="3">PWI domain-containing protein</fullName>
    </recommendedName>
</protein>
<dbReference type="PANTHER" id="PTHR23148:SF0">
    <property type="entry name" value="SERINE_ARGININE REPETITIVE MATRIX PROTEIN 1"/>
    <property type="match status" value="1"/>
</dbReference>
<evidence type="ECO:0000313" key="5">
    <source>
        <dbReference type="Proteomes" id="UP001178507"/>
    </source>
</evidence>
<dbReference type="Proteomes" id="UP001178507">
    <property type="component" value="Unassembled WGS sequence"/>
</dbReference>
<reference evidence="4" key="1">
    <citation type="submission" date="2023-08" db="EMBL/GenBank/DDBJ databases">
        <authorList>
            <person name="Chen Y."/>
            <person name="Shah S."/>
            <person name="Dougan E. K."/>
            <person name="Thang M."/>
            <person name="Chan C."/>
        </authorList>
    </citation>
    <scope>NUCLEOTIDE SEQUENCE</scope>
</reference>
<name>A0AA36N7A4_9DINO</name>
<dbReference type="SUPFAM" id="SSF101233">
    <property type="entry name" value="PWI domain"/>
    <property type="match status" value="1"/>
</dbReference>
<accession>A0AA36N7A4</accession>
<evidence type="ECO:0000256" key="1">
    <source>
        <dbReference type="ARBA" id="ARBA00022664"/>
    </source>
</evidence>
<feature type="domain" description="PWI" evidence="3">
    <location>
        <begin position="30"/>
        <end position="131"/>
    </location>
</feature>
<evidence type="ECO:0000256" key="2">
    <source>
        <dbReference type="SAM" id="MobiDB-lite"/>
    </source>
</evidence>
<sequence>MSSGFFRGTNTDQVKHVNAEQKIIKNMEKNKRFPDHYTKKVDMSKVSMDVMKPWIAKRITEMLGFEDDIVVDFCVAQLAEPGDKGLDPKMLQVNLTGFMERKAAPFCSELWQHLLSAQESPVGVPREFIDQKKEELQKKKEEAEKVQEELKRRKQDLEEAERQAREAKKEGGGQPRRRSRSQGDAGRRRDDRRDDRRDERRDDRRDRRDDRRGRDDRAEKRRRDRSESGSPQPRKKKERFEWED</sequence>
<organism evidence="4 5">
    <name type="scientific">Effrenium voratum</name>
    <dbReference type="NCBI Taxonomy" id="2562239"/>
    <lineage>
        <taxon>Eukaryota</taxon>
        <taxon>Sar</taxon>
        <taxon>Alveolata</taxon>
        <taxon>Dinophyceae</taxon>
        <taxon>Suessiales</taxon>
        <taxon>Symbiodiniaceae</taxon>
        <taxon>Effrenium</taxon>
    </lineage>
</organism>
<dbReference type="PANTHER" id="PTHR23148">
    <property type="entry name" value="SERINE/ARGININE REGULATED NUCLEAR MATRIX PROTEIN"/>
    <property type="match status" value="1"/>
</dbReference>
<gene>
    <name evidence="4" type="ORF">EVOR1521_LOCUS19691</name>
</gene>
<dbReference type="Pfam" id="PF01480">
    <property type="entry name" value="PWI"/>
    <property type="match status" value="1"/>
</dbReference>